<dbReference type="Proteomes" id="UP001055453">
    <property type="component" value="Chromosome"/>
</dbReference>
<name>A0ABM7Z4R0_NOSCO</name>
<proteinExistence type="predicted"/>
<dbReference type="PANTHER" id="PTHR34849">
    <property type="entry name" value="SSL5025 PROTEIN"/>
    <property type="match status" value="1"/>
</dbReference>
<evidence type="ECO:0008006" key="3">
    <source>
        <dbReference type="Google" id="ProtNLM"/>
    </source>
</evidence>
<dbReference type="Pfam" id="PF04255">
    <property type="entry name" value="DUF433"/>
    <property type="match status" value="1"/>
</dbReference>
<gene>
    <name evidence="1" type="ORF">ANSO36C_38240</name>
</gene>
<reference evidence="1" key="1">
    <citation type="submission" date="2022-04" db="EMBL/GenBank/DDBJ databases">
        <title>Complete genome sequence of a cyanobacterium, Nostoc sp. SO-36, isolated in Antarctica.</title>
        <authorList>
            <person name="Kanesaki Y."/>
            <person name="Effendi D."/>
            <person name="Sakamoto T."/>
            <person name="Ohtani S."/>
            <person name="Awai K."/>
        </authorList>
    </citation>
    <scope>NUCLEOTIDE SEQUENCE</scope>
    <source>
        <strain evidence="1">SO-36</strain>
    </source>
</reference>
<dbReference type="InterPro" id="IPR007367">
    <property type="entry name" value="DUF433"/>
</dbReference>
<sequence length="104" mass="11397">MPTMTLKELQPQLLALSLEEKAQAIQILAASLSNGLIGIEKTPGVMGGDACIRQTRIPVWLLVSLRHQGASEAYLLEDYPTLTAADLVNAWLYAEVYPEEIEMA</sequence>
<keyword evidence="2" id="KW-1185">Reference proteome</keyword>
<accession>A0ABM7Z4R0</accession>
<organism evidence="1 2">
    <name type="scientific">Nostoc cf. commune SO-36</name>
    <dbReference type="NCBI Taxonomy" id="449208"/>
    <lineage>
        <taxon>Bacteria</taxon>
        <taxon>Bacillati</taxon>
        <taxon>Cyanobacteriota</taxon>
        <taxon>Cyanophyceae</taxon>
        <taxon>Nostocales</taxon>
        <taxon>Nostocaceae</taxon>
        <taxon>Nostoc</taxon>
    </lineage>
</organism>
<evidence type="ECO:0000313" key="2">
    <source>
        <dbReference type="Proteomes" id="UP001055453"/>
    </source>
</evidence>
<dbReference type="PANTHER" id="PTHR34849:SF4">
    <property type="entry name" value="SLR1209 PROTEIN"/>
    <property type="match status" value="1"/>
</dbReference>
<dbReference type="Gene3D" id="1.10.10.10">
    <property type="entry name" value="Winged helix-like DNA-binding domain superfamily/Winged helix DNA-binding domain"/>
    <property type="match status" value="1"/>
</dbReference>
<dbReference type="InterPro" id="IPR009057">
    <property type="entry name" value="Homeodomain-like_sf"/>
</dbReference>
<dbReference type="EMBL" id="AP025732">
    <property type="protein sequence ID" value="BDI18022.1"/>
    <property type="molecule type" value="Genomic_DNA"/>
</dbReference>
<protein>
    <recommendedName>
        <fullName evidence="3">DUF433 domain-containing protein</fullName>
    </recommendedName>
</protein>
<dbReference type="InterPro" id="IPR036388">
    <property type="entry name" value="WH-like_DNA-bd_sf"/>
</dbReference>
<evidence type="ECO:0000313" key="1">
    <source>
        <dbReference type="EMBL" id="BDI18022.1"/>
    </source>
</evidence>
<dbReference type="SUPFAM" id="SSF46689">
    <property type="entry name" value="Homeodomain-like"/>
    <property type="match status" value="1"/>
</dbReference>